<protein>
    <recommendedName>
        <fullName evidence="5">Dual-action ribosomal maturation protein DarP</fullName>
    </recommendedName>
    <alternativeName>
        <fullName evidence="5">Large ribosomal subunit assembly factor DarP</fullName>
    </alternativeName>
</protein>
<accession>A0A3M0A2N7</accession>
<comment type="function">
    <text evidence="5">Member of a network of 50S ribosomal subunit biogenesis factors which assembles along the 30S-50S interface, preventing incorrect 23S rRNA structures from forming. Promotes peptidyl transferase center (PTC) maturation.</text>
</comment>
<dbReference type="Gene3D" id="1.10.60.30">
    <property type="entry name" value="PSPTO4464-like domains"/>
    <property type="match status" value="2"/>
</dbReference>
<dbReference type="PIRSF" id="PIRSF016183">
    <property type="entry name" value="UCP016183"/>
    <property type="match status" value="1"/>
</dbReference>
<dbReference type="AlphaFoldDB" id="A0A3M0A2N7"/>
<sequence length="172" mass="20255">MTEHNDEYEDDWISKSEVKRQMEALQSLGTSLIELNKKQRATIPMSELLAEAIDEYDRLKHKEAKRRMMQRIGKLMRDEDSEAIQQAYELTQPGSEANVRREKQLESWRARLIDRGDQAVFQLIEEFPQVDRQQMRNLVRNAQKAAAKQPDNPYSTNDAKKLFKALRDYLID</sequence>
<dbReference type="RefSeq" id="WP_121877207.1">
    <property type="nucleotide sequence ID" value="NZ_REFJ01000004.1"/>
</dbReference>
<dbReference type="GO" id="GO:0043022">
    <property type="term" value="F:ribosome binding"/>
    <property type="evidence" value="ECO:0007669"/>
    <property type="project" value="UniProtKB-UniRule"/>
</dbReference>
<keyword evidence="2 5" id="KW-0690">Ribosome biogenesis</keyword>
<dbReference type="PANTHER" id="PTHR38101:SF1">
    <property type="entry name" value="UPF0307 PROTEIN YJGA"/>
    <property type="match status" value="1"/>
</dbReference>
<dbReference type="Pfam" id="PF04751">
    <property type="entry name" value="DarP"/>
    <property type="match status" value="1"/>
</dbReference>
<reference evidence="6 7" key="1">
    <citation type="submission" date="2018-10" db="EMBL/GenBank/DDBJ databases">
        <title>Genomic Encyclopedia of Type Strains, Phase IV (KMG-IV): sequencing the most valuable type-strain genomes for metagenomic binning, comparative biology and taxonomic classification.</title>
        <authorList>
            <person name="Goeker M."/>
        </authorList>
    </citation>
    <scope>NUCLEOTIDE SEQUENCE [LARGE SCALE GENOMIC DNA]</scope>
    <source>
        <strain evidence="6 7">DSM 25080</strain>
    </source>
</reference>
<comment type="subcellular location">
    <subcellularLocation>
        <location evidence="5">Cytoplasm</location>
    </subcellularLocation>
    <text evidence="5">Associates with late stage pre-50S ribosomal subunits.</text>
</comment>
<dbReference type="CDD" id="cd16331">
    <property type="entry name" value="YjgA-like"/>
    <property type="match status" value="1"/>
</dbReference>
<dbReference type="EMBL" id="REFJ01000004">
    <property type="protein sequence ID" value="RMA79451.1"/>
    <property type="molecule type" value="Genomic_DNA"/>
</dbReference>
<name>A0A3M0A2N7_9GAMM</name>
<evidence type="ECO:0000256" key="5">
    <source>
        <dbReference type="HAMAP-Rule" id="MF_00765"/>
    </source>
</evidence>
<dbReference type="PANTHER" id="PTHR38101">
    <property type="entry name" value="UPF0307 PROTEIN YJGA"/>
    <property type="match status" value="1"/>
</dbReference>
<comment type="caution">
    <text evidence="6">The sequence shown here is derived from an EMBL/GenBank/DDBJ whole genome shotgun (WGS) entry which is preliminary data.</text>
</comment>
<comment type="similarity">
    <text evidence="5">Belongs to the DarP family.</text>
</comment>
<dbReference type="HAMAP" id="MF_00765">
    <property type="entry name" value="DarP"/>
    <property type="match status" value="1"/>
</dbReference>
<dbReference type="SUPFAM" id="SSF158710">
    <property type="entry name" value="PSPTO4464-like"/>
    <property type="match status" value="1"/>
</dbReference>
<organism evidence="6 7">
    <name type="scientific">Umboniibacter marinipuniceus</name>
    <dbReference type="NCBI Taxonomy" id="569599"/>
    <lineage>
        <taxon>Bacteria</taxon>
        <taxon>Pseudomonadati</taxon>
        <taxon>Pseudomonadota</taxon>
        <taxon>Gammaproteobacteria</taxon>
        <taxon>Cellvibrionales</taxon>
        <taxon>Cellvibrionaceae</taxon>
        <taxon>Umboniibacter</taxon>
    </lineage>
</organism>
<dbReference type="GO" id="GO:0019843">
    <property type="term" value="F:rRNA binding"/>
    <property type="evidence" value="ECO:0007669"/>
    <property type="project" value="UniProtKB-UniRule"/>
</dbReference>
<dbReference type="GO" id="GO:1902626">
    <property type="term" value="P:assembly of large subunit precursor of preribosome"/>
    <property type="evidence" value="ECO:0007669"/>
    <property type="project" value="UniProtKB-UniRule"/>
</dbReference>
<dbReference type="NCBIfam" id="NF003593">
    <property type="entry name" value="PRK05255.1-1"/>
    <property type="match status" value="1"/>
</dbReference>
<dbReference type="OrthoDB" id="5293604at2"/>
<dbReference type="InterPro" id="IPR023153">
    <property type="entry name" value="DarP_sf"/>
</dbReference>
<keyword evidence="3 5" id="KW-0699">rRNA-binding</keyword>
<proteinExistence type="inferred from homology"/>
<evidence type="ECO:0000256" key="4">
    <source>
        <dbReference type="ARBA" id="ARBA00022884"/>
    </source>
</evidence>
<evidence type="ECO:0000313" key="7">
    <source>
        <dbReference type="Proteomes" id="UP000267187"/>
    </source>
</evidence>
<gene>
    <name evidence="5" type="primary">darP</name>
    <name evidence="6" type="ORF">DFR27_1892</name>
</gene>
<keyword evidence="1 5" id="KW-0963">Cytoplasm</keyword>
<evidence type="ECO:0000313" key="6">
    <source>
        <dbReference type="EMBL" id="RMA79451.1"/>
    </source>
</evidence>
<dbReference type="GO" id="GO:0005829">
    <property type="term" value="C:cytosol"/>
    <property type="evidence" value="ECO:0007669"/>
    <property type="project" value="TreeGrafter"/>
</dbReference>
<evidence type="ECO:0000256" key="2">
    <source>
        <dbReference type="ARBA" id="ARBA00022517"/>
    </source>
</evidence>
<evidence type="ECO:0000256" key="3">
    <source>
        <dbReference type="ARBA" id="ARBA00022730"/>
    </source>
</evidence>
<keyword evidence="7" id="KW-1185">Reference proteome</keyword>
<evidence type="ECO:0000256" key="1">
    <source>
        <dbReference type="ARBA" id="ARBA00022490"/>
    </source>
</evidence>
<dbReference type="InterPro" id="IPR006839">
    <property type="entry name" value="DarP"/>
</dbReference>
<keyword evidence="4 5" id="KW-0694">RNA-binding</keyword>
<dbReference type="Proteomes" id="UP000267187">
    <property type="component" value="Unassembled WGS sequence"/>
</dbReference>